<organism evidence="1 2">
    <name type="scientific">Burkholderia mayonis</name>
    <dbReference type="NCBI Taxonomy" id="1385591"/>
    <lineage>
        <taxon>Bacteria</taxon>
        <taxon>Pseudomonadati</taxon>
        <taxon>Pseudomonadota</taxon>
        <taxon>Betaproteobacteria</taxon>
        <taxon>Burkholderiales</taxon>
        <taxon>Burkholderiaceae</taxon>
        <taxon>Burkholderia</taxon>
        <taxon>pseudomallei group</taxon>
    </lineage>
</organism>
<name>A0A1B4FUL7_9BURK</name>
<protein>
    <recommendedName>
        <fullName evidence="3">Transposase</fullName>
    </recommendedName>
</protein>
<sequence length="76" mass="8872">MYRIKRLRKKLGLHCKRKRRFKATANSTDESRLYPAGLKDLYSGEIVGYAMSEPMTKYRVMQACFAPSQLGDRRRA</sequence>
<proteinExistence type="predicted"/>
<reference evidence="1 2" key="1">
    <citation type="submission" date="2015-12" db="EMBL/GenBank/DDBJ databases">
        <title>Diversity of Burkholderia near neighbor genomes.</title>
        <authorList>
            <person name="Sahl J."/>
            <person name="Wagner D."/>
            <person name="Keim P."/>
        </authorList>
    </citation>
    <scope>NUCLEOTIDE SEQUENCE [LARGE SCALE GENOMIC DNA]</scope>
    <source>
        <strain evidence="1 2">BDU8</strain>
    </source>
</reference>
<dbReference type="AlphaFoldDB" id="A0A1B4FUL7"/>
<dbReference type="EMBL" id="CP013388">
    <property type="protein sequence ID" value="AOJ07332.1"/>
    <property type="molecule type" value="Genomic_DNA"/>
</dbReference>
<dbReference type="Proteomes" id="UP000067711">
    <property type="component" value="Chromosome 2"/>
</dbReference>
<evidence type="ECO:0008006" key="3">
    <source>
        <dbReference type="Google" id="ProtNLM"/>
    </source>
</evidence>
<evidence type="ECO:0000313" key="1">
    <source>
        <dbReference type="EMBL" id="AOJ07332.1"/>
    </source>
</evidence>
<gene>
    <name evidence="1" type="ORF">WS71_08430</name>
</gene>
<accession>A0A1B4FUL7</accession>
<evidence type="ECO:0000313" key="2">
    <source>
        <dbReference type="Proteomes" id="UP000067711"/>
    </source>
</evidence>